<dbReference type="EMBL" id="JAVFWL010000004">
    <property type="protein sequence ID" value="KAK6746534.1"/>
    <property type="molecule type" value="Genomic_DNA"/>
</dbReference>
<feature type="transmembrane region" description="Helical" evidence="1">
    <location>
        <begin position="121"/>
        <end position="143"/>
    </location>
</feature>
<gene>
    <name evidence="2" type="primary">Necator_chrIV.g13337</name>
    <name evidence="2" type="ORF">RB195_000046</name>
</gene>
<organism evidence="2 3">
    <name type="scientific">Necator americanus</name>
    <name type="common">Human hookworm</name>
    <dbReference type="NCBI Taxonomy" id="51031"/>
    <lineage>
        <taxon>Eukaryota</taxon>
        <taxon>Metazoa</taxon>
        <taxon>Ecdysozoa</taxon>
        <taxon>Nematoda</taxon>
        <taxon>Chromadorea</taxon>
        <taxon>Rhabditida</taxon>
        <taxon>Rhabditina</taxon>
        <taxon>Rhabditomorpha</taxon>
        <taxon>Strongyloidea</taxon>
        <taxon>Ancylostomatidae</taxon>
        <taxon>Bunostominae</taxon>
        <taxon>Necator</taxon>
    </lineage>
</organism>
<dbReference type="Proteomes" id="UP001303046">
    <property type="component" value="Unassembled WGS sequence"/>
</dbReference>
<protein>
    <submittedName>
        <fullName evidence="2">Uncharacterized protein</fullName>
    </submittedName>
</protein>
<keyword evidence="1" id="KW-1133">Transmembrane helix</keyword>
<evidence type="ECO:0000313" key="2">
    <source>
        <dbReference type="EMBL" id="KAK6746534.1"/>
    </source>
</evidence>
<reference evidence="2 3" key="1">
    <citation type="submission" date="2023-08" db="EMBL/GenBank/DDBJ databases">
        <title>A Necator americanus chromosomal reference genome.</title>
        <authorList>
            <person name="Ilik V."/>
            <person name="Petrzelkova K.J."/>
            <person name="Pardy F."/>
            <person name="Fuh T."/>
            <person name="Niatou-Singa F.S."/>
            <person name="Gouil Q."/>
            <person name="Baker L."/>
            <person name="Ritchie M.E."/>
            <person name="Jex A.R."/>
            <person name="Gazzola D."/>
            <person name="Li H."/>
            <person name="Toshio Fujiwara R."/>
            <person name="Zhan B."/>
            <person name="Aroian R.V."/>
            <person name="Pafco B."/>
            <person name="Schwarz E.M."/>
        </authorList>
    </citation>
    <scope>NUCLEOTIDE SEQUENCE [LARGE SCALE GENOMIC DNA]</scope>
    <source>
        <strain evidence="2 3">Aroian</strain>
        <tissue evidence="2">Whole animal</tissue>
    </source>
</reference>
<keyword evidence="3" id="KW-1185">Reference proteome</keyword>
<evidence type="ECO:0000313" key="3">
    <source>
        <dbReference type="Proteomes" id="UP001303046"/>
    </source>
</evidence>
<proteinExistence type="predicted"/>
<evidence type="ECO:0000256" key="1">
    <source>
        <dbReference type="SAM" id="Phobius"/>
    </source>
</evidence>
<keyword evidence="1" id="KW-0472">Membrane</keyword>
<keyword evidence="1" id="KW-0812">Transmembrane</keyword>
<sequence>MAFNISTLLASGSEQSQAVHSIEMNTEEGSSTDEKEIVDVLTHHAGEHEWMQPGRTDVETEWRWCFCLPPAPPPPPLFVVVDATAAFTEATPTFEDCIFKIEGGQASFHNLSHRLPIMQTAVAYLLALILFIQCFSSSLGWTIERNAQDEDEQPTDTRMNVLRQIGAYRLWKRAHNIEPRALSQFKNCYFSPIQCVLMERRRR</sequence>
<accession>A0ABR1D7Q4</accession>
<comment type="caution">
    <text evidence="2">The sequence shown here is derived from an EMBL/GenBank/DDBJ whole genome shotgun (WGS) entry which is preliminary data.</text>
</comment>
<name>A0ABR1D7Q4_NECAM</name>